<dbReference type="InterPro" id="IPR001242">
    <property type="entry name" value="Condensation_dom"/>
</dbReference>
<dbReference type="PANTHER" id="PTHR45527:SF1">
    <property type="entry name" value="FATTY ACID SYNTHASE"/>
    <property type="match status" value="1"/>
</dbReference>
<dbReference type="AlphaFoldDB" id="A0A1E7R8F3"/>
<dbReference type="GO" id="GO:0005737">
    <property type="term" value="C:cytoplasm"/>
    <property type="evidence" value="ECO:0007669"/>
    <property type="project" value="TreeGrafter"/>
</dbReference>
<organism evidence="3 4">
    <name type="scientific">Acinetobacter qingfengensis</name>
    <dbReference type="NCBI Taxonomy" id="1262585"/>
    <lineage>
        <taxon>Bacteria</taxon>
        <taxon>Pseudomonadati</taxon>
        <taxon>Pseudomonadota</taxon>
        <taxon>Gammaproteobacteria</taxon>
        <taxon>Moraxellales</taxon>
        <taxon>Moraxellaceae</taxon>
        <taxon>Acinetobacter</taxon>
    </lineage>
</organism>
<dbReference type="Gene3D" id="3.40.50.12780">
    <property type="entry name" value="N-terminal domain of ligase-like"/>
    <property type="match status" value="1"/>
</dbReference>
<keyword evidence="4" id="KW-1185">Reference proteome</keyword>
<proteinExistence type="predicted"/>
<dbReference type="PROSITE" id="PS00455">
    <property type="entry name" value="AMP_BINDING"/>
    <property type="match status" value="1"/>
</dbReference>
<dbReference type="GO" id="GO:0044550">
    <property type="term" value="P:secondary metabolite biosynthetic process"/>
    <property type="evidence" value="ECO:0007669"/>
    <property type="project" value="TreeGrafter"/>
</dbReference>
<dbReference type="InterPro" id="IPR042099">
    <property type="entry name" value="ANL_N_sf"/>
</dbReference>
<feature type="domain" description="AMP-dependent synthetase/ligase" evidence="1">
    <location>
        <begin position="448"/>
        <end position="783"/>
    </location>
</feature>
<sequence length="1028" mass="116316">MKKSNVKQLNPLQKAYLLGRSEVLPLGGFAMHDFREFHGNIASAKLQQAIDTAVLHTPALRTIIDDVNLTQYEYDAIASRFEIIDLSSLSIEQANDQLHQIRRQYSTKTHSLSEPLWSICLVQLPEGLEHRSVVLTSFDGLILDGFSISKLLSNLFSDSDAILEKTPDTTDKIPAYFLNKPQDKQYWEKKVASFNGLSCLPWKTDLNQLFAVNHVRQGIIVDKTQWSEISRQAAKYKLLPNVVLTAIILEQVAKFTQEQYLLISMPVSDSSLSNKIANSSSFIVIDYDVRNPSNFIDRAKKLQSDILYAMSHISFSGIEIAKLLIKKYAKTIVLPVAFTNGLSWGNAFQTKELFYHSGLARTPQLALDIRVSLSRDADIEINFDYCNTALDDGFIQRILEQIQSEFSQFNLAEQVKFDQNRSNITANQHTKNEIQVHDYLADLMLKLQNSQNKIALIFDQKKISYKTLASNVAKLQQAFRQRNLGRSSVVAICLHKSPEHIYTTLACTLLGIIWVPIDMASPIARINYLLSNCGADLVVSESRIENFPYLDIQQVLQQQENYALISDYVIDETPAYYLYTSGSTGMPKCVVLNQLATANVVQQTIARWQMNEHDVCMGVTPFHHDMSVFDIFGSLSIGATLVLPTPQDSKNAMAWAQLVSDYKITIWVSVPAIVDMLLMCAQPHQIQSLRLIAQGGDFVKPKVIQNLQKLIPAIRLFSLGGPTETTIWSIWHEITHQDQDIIPYGKALKNNDYCILNPQYQPCAIGDVGSICMSGINLANGYLIDGKLSDNDFIYIKDNVGQSLRLYKSSDKGYLRADGNIIFVGRDEGYLKVKGVRISAFEVENKIAEHYKIQSIVILACFNPIYDGNELVAIYTSNFDQAIDILSIKNWLKQELPVSHIPTRWIKLSELPLTRNGKIDRKQLHELVKEHINFNHQDIVKTITEDSTPKQSRQNSNVFEILCELPVIRNHTENIVLDSHIISVGIRIKQLNEIAKHFSKQFNISVDVNNLAKCQTIHDIVEYIEKQI</sequence>
<dbReference type="InterPro" id="IPR020845">
    <property type="entry name" value="AMP-binding_CS"/>
</dbReference>
<dbReference type="GO" id="GO:0043041">
    <property type="term" value="P:amino acid activation for nonribosomal peptide biosynthetic process"/>
    <property type="evidence" value="ECO:0007669"/>
    <property type="project" value="TreeGrafter"/>
</dbReference>
<feature type="domain" description="Condensation" evidence="2">
    <location>
        <begin position="34"/>
        <end position="404"/>
    </location>
</feature>
<dbReference type="Gene3D" id="3.30.300.30">
    <property type="match status" value="1"/>
</dbReference>
<dbReference type="InterPro" id="IPR000873">
    <property type="entry name" value="AMP-dep_synth/lig_dom"/>
</dbReference>
<protein>
    <submittedName>
        <fullName evidence="3">Uncharacterized protein</fullName>
    </submittedName>
</protein>
<reference evidence="3 4" key="1">
    <citation type="submission" date="2016-09" db="EMBL/GenBank/DDBJ databases">
        <authorList>
            <person name="Capua I."/>
            <person name="De Benedictis P."/>
            <person name="Joannis T."/>
            <person name="Lombin L.H."/>
            <person name="Cattoli G."/>
        </authorList>
    </citation>
    <scope>NUCLEOTIDE SEQUENCE [LARGE SCALE GENOMIC DNA]</scope>
    <source>
        <strain evidence="3 4">ANC 4671</strain>
    </source>
</reference>
<dbReference type="InterPro" id="IPR023213">
    <property type="entry name" value="CAT-like_dom_sf"/>
</dbReference>
<dbReference type="GO" id="GO:0003824">
    <property type="term" value="F:catalytic activity"/>
    <property type="evidence" value="ECO:0007669"/>
    <property type="project" value="InterPro"/>
</dbReference>
<dbReference type="Gene3D" id="1.10.1200.10">
    <property type="entry name" value="ACP-like"/>
    <property type="match status" value="1"/>
</dbReference>
<evidence type="ECO:0000259" key="1">
    <source>
        <dbReference type="Pfam" id="PF00501"/>
    </source>
</evidence>
<comment type="caution">
    <text evidence="3">The sequence shown here is derived from an EMBL/GenBank/DDBJ whole genome shotgun (WGS) entry which is preliminary data.</text>
</comment>
<dbReference type="EMBL" id="MKKK01000025">
    <property type="protein sequence ID" value="OEY95533.1"/>
    <property type="molecule type" value="Genomic_DNA"/>
</dbReference>
<dbReference type="SUPFAM" id="SSF56801">
    <property type="entry name" value="Acetyl-CoA synthetase-like"/>
    <property type="match status" value="1"/>
</dbReference>
<accession>A0A1E7R8F3</accession>
<name>A0A1E7R8F3_9GAMM</name>
<dbReference type="InterPro" id="IPR036736">
    <property type="entry name" value="ACP-like_sf"/>
</dbReference>
<evidence type="ECO:0000313" key="4">
    <source>
        <dbReference type="Proteomes" id="UP000185895"/>
    </source>
</evidence>
<dbReference type="OrthoDB" id="9757559at2"/>
<dbReference type="SUPFAM" id="SSF52777">
    <property type="entry name" value="CoA-dependent acyltransferases"/>
    <property type="match status" value="2"/>
</dbReference>
<dbReference type="Gene3D" id="3.30.559.10">
    <property type="entry name" value="Chloramphenicol acetyltransferase-like domain"/>
    <property type="match status" value="1"/>
</dbReference>
<dbReference type="PANTHER" id="PTHR45527">
    <property type="entry name" value="NONRIBOSOMAL PEPTIDE SYNTHETASE"/>
    <property type="match status" value="1"/>
</dbReference>
<dbReference type="Proteomes" id="UP000185895">
    <property type="component" value="Unassembled WGS sequence"/>
</dbReference>
<dbReference type="RefSeq" id="WP_070070005.1">
    <property type="nucleotide sequence ID" value="NZ_MKKK01000025.1"/>
</dbReference>
<evidence type="ECO:0000313" key="3">
    <source>
        <dbReference type="EMBL" id="OEY95533.1"/>
    </source>
</evidence>
<dbReference type="Pfam" id="PF00668">
    <property type="entry name" value="Condensation"/>
    <property type="match status" value="1"/>
</dbReference>
<dbReference type="Pfam" id="PF00501">
    <property type="entry name" value="AMP-binding"/>
    <property type="match status" value="1"/>
</dbReference>
<gene>
    <name evidence="3" type="ORF">BJI46_12725</name>
</gene>
<dbReference type="Gene3D" id="3.30.559.30">
    <property type="entry name" value="Nonribosomal peptide synthetase, condensation domain"/>
    <property type="match status" value="1"/>
</dbReference>
<evidence type="ECO:0000259" key="2">
    <source>
        <dbReference type="Pfam" id="PF00668"/>
    </source>
</evidence>
<dbReference type="GO" id="GO:0031177">
    <property type="term" value="F:phosphopantetheine binding"/>
    <property type="evidence" value="ECO:0007669"/>
    <property type="project" value="TreeGrafter"/>
</dbReference>
<dbReference type="STRING" id="1262585.BJI46_12725"/>
<dbReference type="InterPro" id="IPR045851">
    <property type="entry name" value="AMP-bd_C_sf"/>
</dbReference>